<evidence type="ECO:0000313" key="1">
    <source>
        <dbReference type="EMBL" id="SPC80472.1"/>
    </source>
</evidence>
<organism evidence="1">
    <name type="scientific">Fagus sylvatica</name>
    <name type="common">Beechnut</name>
    <dbReference type="NCBI Taxonomy" id="28930"/>
    <lineage>
        <taxon>Eukaryota</taxon>
        <taxon>Viridiplantae</taxon>
        <taxon>Streptophyta</taxon>
        <taxon>Embryophyta</taxon>
        <taxon>Tracheophyta</taxon>
        <taxon>Spermatophyta</taxon>
        <taxon>Magnoliopsida</taxon>
        <taxon>eudicotyledons</taxon>
        <taxon>Gunneridae</taxon>
        <taxon>Pentapetalae</taxon>
        <taxon>rosids</taxon>
        <taxon>fabids</taxon>
        <taxon>Fagales</taxon>
        <taxon>Fagaceae</taxon>
        <taxon>Fagus</taxon>
    </lineage>
</organism>
<evidence type="ECO:0000313" key="2">
    <source>
        <dbReference type="EMBL" id="SPD06354.1"/>
    </source>
</evidence>
<dbReference type="AlphaFoldDB" id="A0A2N9F045"/>
<dbReference type="EMBL" id="OIVN01002779">
    <property type="protein sequence ID" value="SPD06354.1"/>
    <property type="molecule type" value="Genomic_DNA"/>
</dbReference>
<proteinExistence type="predicted"/>
<sequence>MGLSLPFVGVPDVARFVPLAYDLEASSNSSTTP</sequence>
<reference evidence="1" key="1">
    <citation type="submission" date="2018-02" db="EMBL/GenBank/DDBJ databases">
        <authorList>
            <person name="Cohen D.B."/>
            <person name="Kent A.D."/>
        </authorList>
    </citation>
    <scope>NUCLEOTIDE SEQUENCE</scope>
</reference>
<dbReference type="EMBL" id="OIVN01000450">
    <property type="protein sequence ID" value="SPC80472.1"/>
    <property type="molecule type" value="Genomic_DNA"/>
</dbReference>
<gene>
    <name evidence="2" type="ORF">FSB_LOCUS34236</name>
    <name evidence="1" type="ORF">FSB_LOCUS8354</name>
</gene>
<accession>A0A2N9F045</accession>
<name>A0A2N9F045_FAGSY</name>
<protein>
    <submittedName>
        <fullName evidence="1">Uncharacterized protein</fullName>
    </submittedName>
</protein>